<keyword evidence="2" id="KW-1185">Reference proteome</keyword>
<reference evidence="1 2" key="1">
    <citation type="submission" date="2018-09" db="EMBL/GenBank/DDBJ databases">
        <title>Altererythrobacter spongiae sp. nov., isolated from a marine sponge.</title>
        <authorList>
            <person name="Zhuang L."/>
            <person name="Luo L."/>
        </authorList>
    </citation>
    <scope>NUCLEOTIDE SEQUENCE [LARGE SCALE GENOMIC DNA]</scope>
    <source>
        <strain evidence="1 2">HN-Y73</strain>
    </source>
</reference>
<sequence length="76" mass="8122">MAVSKLYIASKDVLGGAALGKEHLYLIYDPDVDNDGDPSTNLTQVTGDQAIIIRGGEFAVSTYNPIEIEISFESSS</sequence>
<dbReference type="EMBL" id="RAPF01000001">
    <property type="protein sequence ID" value="RKF22991.1"/>
    <property type="molecule type" value="Genomic_DNA"/>
</dbReference>
<gene>
    <name evidence="1" type="ORF">D6851_00265</name>
</gene>
<evidence type="ECO:0000313" key="2">
    <source>
        <dbReference type="Proteomes" id="UP000284395"/>
    </source>
</evidence>
<accession>A0A420EQP7</accession>
<dbReference type="Proteomes" id="UP000284395">
    <property type="component" value="Unassembled WGS sequence"/>
</dbReference>
<proteinExistence type="predicted"/>
<protein>
    <submittedName>
        <fullName evidence="1">Uncharacterized protein</fullName>
    </submittedName>
</protein>
<dbReference type="AlphaFoldDB" id="A0A420EQP7"/>
<name>A0A420EQP7_9SPHN</name>
<organism evidence="1 2">
    <name type="scientific">Altericroceibacterium spongiae</name>
    <dbReference type="NCBI Taxonomy" id="2320269"/>
    <lineage>
        <taxon>Bacteria</taxon>
        <taxon>Pseudomonadati</taxon>
        <taxon>Pseudomonadota</taxon>
        <taxon>Alphaproteobacteria</taxon>
        <taxon>Sphingomonadales</taxon>
        <taxon>Erythrobacteraceae</taxon>
        <taxon>Altericroceibacterium</taxon>
    </lineage>
</organism>
<dbReference type="RefSeq" id="WP_120322894.1">
    <property type="nucleotide sequence ID" value="NZ_RAPF01000001.1"/>
</dbReference>
<evidence type="ECO:0000313" key="1">
    <source>
        <dbReference type="EMBL" id="RKF22991.1"/>
    </source>
</evidence>
<comment type="caution">
    <text evidence="1">The sequence shown here is derived from an EMBL/GenBank/DDBJ whole genome shotgun (WGS) entry which is preliminary data.</text>
</comment>